<name>A0A7J8IA31_MOLMO</name>
<accession>A0A7J8IA31</accession>
<dbReference type="AlphaFoldDB" id="A0A7J8IA31"/>
<comment type="caution">
    <text evidence="1">The sequence shown here is derived from an EMBL/GenBank/DDBJ whole genome shotgun (WGS) entry which is preliminary data.</text>
</comment>
<reference evidence="1 2" key="1">
    <citation type="journal article" date="2020" name="Nature">
        <title>Six reference-quality genomes reveal evolution of bat adaptations.</title>
        <authorList>
            <person name="Jebb D."/>
            <person name="Huang Z."/>
            <person name="Pippel M."/>
            <person name="Hughes G.M."/>
            <person name="Lavrichenko K."/>
            <person name="Devanna P."/>
            <person name="Winkler S."/>
            <person name="Jermiin L.S."/>
            <person name="Skirmuntt E.C."/>
            <person name="Katzourakis A."/>
            <person name="Burkitt-Gray L."/>
            <person name="Ray D.A."/>
            <person name="Sullivan K.A.M."/>
            <person name="Roscito J.G."/>
            <person name="Kirilenko B.M."/>
            <person name="Davalos L.M."/>
            <person name="Corthals A.P."/>
            <person name="Power M.L."/>
            <person name="Jones G."/>
            <person name="Ransome R.D."/>
            <person name="Dechmann D.K.N."/>
            <person name="Locatelli A.G."/>
            <person name="Puechmaille S.J."/>
            <person name="Fedrigo O."/>
            <person name="Jarvis E.D."/>
            <person name="Hiller M."/>
            <person name="Vernes S.C."/>
            <person name="Myers E.W."/>
            <person name="Teeling E.C."/>
        </authorList>
    </citation>
    <scope>NUCLEOTIDE SEQUENCE [LARGE SCALE GENOMIC DNA]</scope>
    <source>
        <strain evidence="1">MMolMol1</strain>
        <tissue evidence="1">Muscle</tissue>
    </source>
</reference>
<dbReference type="Proteomes" id="UP000550707">
    <property type="component" value="Unassembled WGS sequence"/>
</dbReference>
<dbReference type="EMBL" id="JACASF010000004">
    <property type="protein sequence ID" value="KAF6480832.1"/>
    <property type="molecule type" value="Genomic_DNA"/>
</dbReference>
<organism evidence="1 2">
    <name type="scientific">Molossus molossus</name>
    <name type="common">Pallas' mastiff bat</name>
    <name type="synonym">Vespertilio molossus</name>
    <dbReference type="NCBI Taxonomy" id="27622"/>
    <lineage>
        <taxon>Eukaryota</taxon>
        <taxon>Metazoa</taxon>
        <taxon>Chordata</taxon>
        <taxon>Craniata</taxon>
        <taxon>Vertebrata</taxon>
        <taxon>Euteleostomi</taxon>
        <taxon>Mammalia</taxon>
        <taxon>Eutheria</taxon>
        <taxon>Laurasiatheria</taxon>
        <taxon>Chiroptera</taxon>
        <taxon>Yangochiroptera</taxon>
        <taxon>Molossidae</taxon>
        <taxon>Molossus</taxon>
    </lineage>
</organism>
<keyword evidence="2" id="KW-1185">Reference proteome</keyword>
<evidence type="ECO:0000313" key="1">
    <source>
        <dbReference type="EMBL" id="KAF6480832.1"/>
    </source>
</evidence>
<sequence length="520" mass="62022">MCCKCIAPKKLRYLGINLTKEVKDLFAENYRSLKKEIEEDIKKWKNIPCSWIGRINIIKMSILPKAIYRFNAIPIKIPTTYFIELEQILQKFIWNQKRPRIATAILKKKNKVGGITLPDIRLYYKATVTKTAWYWHKNRHIDQWNRTENPEMDPRQYAQLIFDKGGKSIQWSKDSLFNKWCWENWTATCKKMKLDHQLTPYTKINSKWIKDLNVTRESIKILEENVGNKISDIIRSRIFTDTSPKATEIKEKMNTWDYIKLKSFCTAKETIIKMERQPTVWENIIANDVSDKGLISNIYRELTQLHKRKTKNPIKKWAEELNRHLSKQDIQMAKRHMKKCSTSLIIREMQIKTTMRYHLTPVRMAAINKSSNNKCWRGCGEKGTLIHCWWECRLVQPLWKTIWCYLKKLKIELPFDPVIPLLGIYPKKPETPIRKNICTPMFIAVLFTIAKIWKQPKCPPVDEWIKKLWYIYTMEYYAAVRKKDLLSFETTWRDLESIILSERSQAEKDKYHMISLIYGI</sequence>
<gene>
    <name evidence="1" type="ORF">HJG59_010636</name>
</gene>
<evidence type="ECO:0000313" key="2">
    <source>
        <dbReference type="Proteomes" id="UP000550707"/>
    </source>
</evidence>
<dbReference type="InParanoid" id="A0A7J8IA31"/>
<proteinExistence type="predicted"/>
<protein>
    <submittedName>
        <fullName evidence="1">Uncharacterized protein</fullName>
    </submittedName>
</protein>
<dbReference type="PANTHER" id="PTHR19446">
    <property type="entry name" value="REVERSE TRANSCRIPTASES"/>
    <property type="match status" value="1"/>
</dbReference>